<evidence type="ECO:0000313" key="3">
    <source>
        <dbReference type="Proteomes" id="UP000030781"/>
    </source>
</evidence>
<dbReference type="AlphaFoldDB" id="M3S9D6"/>
<gene>
    <name evidence="2" type="ORF">EHI8A_006220</name>
</gene>
<evidence type="ECO:0000256" key="1">
    <source>
        <dbReference type="SAM" id="Coils"/>
    </source>
</evidence>
<dbReference type="VEuPathDB" id="AmoebaDB:EHI8A_006220"/>
<reference evidence="2 3" key="1">
    <citation type="submission" date="2013-01" db="EMBL/GenBank/DDBJ databases">
        <authorList>
            <person name="Hannick L."/>
            <person name="Zafar N."/>
            <person name="Lorenzi H."/>
            <person name="Ali I.A."/>
            <person name="Petri W.P."/>
            <person name="Caler E."/>
        </authorList>
    </citation>
    <scope>NUCLEOTIDE SEQUENCE [LARGE SCALE GENOMIC DNA]</scope>
    <source>
        <strain evidence="3">HM3:IMSS-B</strain>
    </source>
</reference>
<evidence type="ECO:0000313" key="2">
    <source>
        <dbReference type="EMBL" id="EMH75654.1"/>
    </source>
</evidence>
<dbReference type="EMBL" id="KB610574">
    <property type="protein sequence ID" value="EMH75654.1"/>
    <property type="molecule type" value="Genomic_DNA"/>
</dbReference>
<organism evidence="2 3">
    <name type="scientific">Entamoeba histolytica HM-1:IMSS-B</name>
    <dbReference type="NCBI Taxonomy" id="885319"/>
    <lineage>
        <taxon>Eukaryota</taxon>
        <taxon>Amoebozoa</taxon>
        <taxon>Evosea</taxon>
        <taxon>Archamoebae</taxon>
        <taxon>Mastigamoebida</taxon>
        <taxon>Entamoebidae</taxon>
        <taxon>Entamoeba</taxon>
    </lineage>
</organism>
<keyword evidence="1" id="KW-0175">Coiled coil</keyword>
<sequence length="69" mass="8363">MTKEELVRQLTEIRATLAEEMKKNQEPKSEELDKLKDQNARLEYRIKHLLRALEEQDKEIEELKKQIKN</sequence>
<protein>
    <submittedName>
        <fullName evidence="2">Uncharacterized protein</fullName>
    </submittedName>
</protein>
<proteinExistence type="predicted"/>
<feature type="coiled-coil region" evidence="1">
    <location>
        <begin position="3"/>
        <end position="66"/>
    </location>
</feature>
<accession>M3S9D6</accession>
<dbReference type="Proteomes" id="UP000030781">
    <property type="component" value="Unassembled WGS sequence"/>
</dbReference>
<name>M3S9D6_ENTH1</name>